<dbReference type="PANTHER" id="PTHR10066">
    <property type="entry name" value="BETA-GLUCURONIDASE"/>
    <property type="match status" value="1"/>
</dbReference>
<dbReference type="Pfam" id="PF02836">
    <property type="entry name" value="Glyco_hydro_2_C"/>
    <property type="match status" value="1"/>
</dbReference>
<dbReference type="InterPro" id="IPR017853">
    <property type="entry name" value="GH"/>
</dbReference>
<dbReference type="RefSeq" id="WP_152541853.1">
    <property type="nucleotide sequence ID" value="NZ_BAMD01000065.1"/>
</dbReference>
<dbReference type="GO" id="GO:0030246">
    <property type="term" value="F:carbohydrate binding"/>
    <property type="evidence" value="ECO:0007669"/>
    <property type="project" value="TreeGrafter"/>
</dbReference>
<evidence type="ECO:0000256" key="1">
    <source>
        <dbReference type="ARBA" id="ARBA00007401"/>
    </source>
</evidence>
<organism evidence="3 4">
    <name type="scientific">Saccharicrinis fermentans DSM 9555 = JCM 21142</name>
    <dbReference type="NCBI Taxonomy" id="869213"/>
    <lineage>
        <taxon>Bacteria</taxon>
        <taxon>Pseudomonadati</taxon>
        <taxon>Bacteroidota</taxon>
        <taxon>Bacteroidia</taxon>
        <taxon>Marinilabiliales</taxon>
        <taxon>Marinilabiliaceae</taxon>
        <taxon>Saccharicrinis</taxon>
    </lineage>
</organism>
<dbReference type="SUPFAM" id="SSF51445">
    <property type="entry name" value="(Trans)glycosidases"/>
    <property type="match status" value="1"/>
</dbReference>
<name>W7YKJ0_9BACT</name>
<comment type="caution">
    <text evidence="3">The sequence shown here is derived from an EMBL/GenBank/DDBJ whole genome shotgun (WGS) entry which is preliminary data.</text>
</comment>
<proteinExistence type="inferred from homology"/>
<evidence type="ECO:0000313" key="4">
    <source>
        <dbReference type="Proteomes" id="UP000019402"/>
    </source>
</evidence>
<evidence type="ECO:0000313" key="3">
    <source>
        <dbReference type="EMBL" id="GAF05031.1"/>
    </source>
</evidence>
<dbReference type="Proteomes" id="UP000019402">
    <property type="component" value="Unassembled WGS sequence"/>
</dbReference>
<accession>W7YKJ0</accession>
<keyword evidence="4" id="KW-1185">Reference proteome</keyword>
<comment type="similarity">
    <text evidence="1">Belongs to the glycosyl hydrolase 2 family.</text>
</comment>
<dbReference type="PANTHER" id="PTHR10066:SF67">
    <property type="entry name" value="BETA-GLUCURONIDASE"/>
    <property type="match status" value="1"/>
</dbReference>
<dbReference type="GO" id="GO:0019391">
    <property type="term" value="P:glucuronoside catabolic process"/>
    <property type="evidence" value="ECO:0007669"/>
    <property type="project" value="TreeGrafter"/>
</dbReference>
<evidence type="ECO:0000259" key="2">
    <source>
        <dbReference type="Pfam" id="PF02836"/>
    </source>
</evidence>
<reference evidence="3 4" key="1">
    <citation type="journal article" date="2014" name="Genome Announc.">
        <title>Draft Genome Sequence of Cytophaga fermentans JCM 21142T, a Facultative Anaerobe Isolated from Marine Mud.</title>
        <authorList>
            <person name="Starns D."/>
            <person name="Oshima K."/>
            <person name="Suda W."/>
            <person name="Iino T."/>
            <person name="Yuki M."/>
            <person name="Inoue J."/>
            <person name="Kitamura K."/>
            <person name="Iida T."/>
            <person name="Darby A."/>
            <person name="Hattori M."/>
            <person name="Ohkuma M."/>
        </authorList>
    </citation>
    <scope>NUCLEOTIDE SEQUENCE [LARGE SCALE GENOMIC DNA]</scope>
    <source>
        <strain evidence="3 4">JCM 21142</strain>
    </source>
</reference>
<feature type="domain" description="Glycoside hydrolase family 2 catalytic" evidence="2">
    <location>
        <begin position="2"/>
        <end position="235"/>
    </location>
</feature>
<sequence>MHAPLSKNLLNLCDSIGFLIIEEIPVWGNDDPQSFPDNPLTEKWLKEMIERDYNHPCVVGWSVGNELRDSLPNWGKKLLTSAQHDYIVSMLDYIDILDTTRLKTYVSLTCYSEGVNYSNEPIDKVDLICLNSYGNSPQAVRTTHENFPGKPIFLSEVGLNQIGPAPDAMLQDRLIRYMNEMKTYPYLVGISYWCYNDYRSNYKGTPESGFREWGVVDEQRKPKTAYQQLKEIYKNWNQ</sequence>
<dbReference type="GO" id="GO:0004566">
    <property type="term" value="F:beta-glucuronidase activity"/>
    <property type="evidence" value="ECO:0007669"/>
    <property type="project" value="TreeGrafter"/>
</dbReference>
<gene>
    <name evidence="3" type="ORF">JCM21142_93754</name>
</gene>
<dbReference type="EMBL" id="BAMD01000065">
    <property type="protein sequence ID" value="GAF05031.1"/>
    <property type="molecule type" value="Genomic_DNA"/>
</dbReference>
<protein>
    <submittedName>
        <fullName evidence="3">Beta-galactosidase</fullName>
    </submittedName>
</protein>
<dbReference type="AlphaFoldDB" id="W7YKJ0"/>
<dbReference type="OrthoDB" id="9801077at2"/>
<dbReference type="eggNOG" id="COG3250">
    <property type="taxonomic scope" value="Bacteria"/>
</dbReference>
<dbReference type="InterPro" id="IPR006103">
    <property type="entry name" value="Glyco_hydro_2_cat"/>
</dbReference>
<dbReference type="GO" id="GO:0005975">
    <property type="term" value="P:carbohydrate metabolic process"/>
    <property type="evidence" value="ECO:0007669"/>
    <property type="project" value="InterPro"/>
</dbReference>
<dbReference type="Gene3D" id="3.20.20.80">
    <property type="entry name" value="Glycosidases"/>
    <property type="match status" value="1"/>
</dbReference>